<feature type="transmembrane region" description="Helical" evidence="2">
    <location>
        <begin position="39"/>
        <end position="61"/>
    </location>
</feature>
<reference evidence="4" key="1">
    <citation type="journal article" date="2014" name="Proc. Natl. Acad. Sci. U.S.A.">
        <title>Extensive sampling of basidiomycete genomes demonstrates inadequacy of the white-rot/brown-rot paradigm for wood decay fungi.</title>
        <authorList>
            <person name="Riley R."/>
            <person name="Salamov A.A."/>
            <person name="Brown D.W."/>
            <person name="Nagy L.G."/>
            <person name="Floudas D."/>
            <person name="Held B.W."/>
            <person name="Levasseur A."/>
            <person name="Lombard V."/>
            <person name="Morin E."/>
            <person name="Otillar R."/>
            <person name="Lindquist E.A."/>
            <person name="Sun H."/>
            <person name="LaButti K.M."/>
            <person name="Schmutz J."/>
            <person name="Jabbour D."/>
            <person name="Luo H."/>
            <person name="Baker S.E."/>
            <person name="Pisabarro A.G."/>
            <person name="Walton J.D."/>
            <person name="Blanchette R.A."/>
            <person name="Henrissat B."/>
            <person name="Martin F."/>
            <person name="Cullen D."/>
            <person name="Hibbett D.S."/>
            <person name="Grigoriev I.V."/>
        </authorList>
    </citation>
    <scope>NUCLEOTIDE SEQUENCE [LARGE SCALE GENOMIC DNA]</scope>
    <source>
        <strain evidence="4">FD-172 SS1</strain>
    </source>
</reference>
<keyword evidence="2" id="KW-0812">Transmembrane</keyword>
<dbReference type="InParanoid" id="A0A067LVL8"/>
<dbReference type="Proteomes" id="UP000027195">
    <property type="component" value="Unassembled WGS sequence"/>
</dbReference>
<accession>A0A067LVL8</accession>
<name>A0A067LVL8_BOTB1</name>
<organism evidence="3 4">
    <name type="scientific">Botryobasidium botryosum (strain FD-172 SS1)</name>
    <dbReference type="NCBI Taxonomy" id="930990"/>
    <lineage>
        <taxon>Eukaryota</taxon>
        <taxon>Fungi</taxon>
        <taxon>Dikarya</taxon>
        <taxon>Basidiomycota</taxon>
        <taxon>Agaricomycotina</taxon>
        <taxon>Agaricomycetes</taxon>
        <taxon>Cantharellales</taxon>
        <taxon>Botryobasidiaceae</taxon>
        <taxon>Botryobasidium</taxon>
    </lineage>
</organism>
<dbReference type="HOGENOM" id="CLU_1165672_0_0_1"/>
<dbReference type="AlphaFoldDB" id="A0A067LVL8"/>
<proteinExistence type="predicted"/>
<keyword evidence="4" id="KW-1185">Reference proteome</keyword>
<feature type="region of interest" description="Disordered" evidence="1">
    <location>
        <begin position="191"/>
        <end position="238"/>
    </location>
</feature>
<evidence type="ECO:0000313" key="4">
    <source>
        <dbReference type="Proteomes" id="UP000027195"/>
    </source>
</evidence>
<keyword evidence="2" id="KW-1133">Transmembrane helix</keyword>
<dbReference type="EMBL" id="KL198112">
    <property type="protein sequence ID" value="KDQ07209.1"/>
    <property type="molecule type" value="Genomic_DNA"/>
</dbReference>
<keyword evidence="2" id="KW-0472">Membrane</keyword>
<gene>
    <name evidence="3" type="ORF">BOTBODRAFT_48920</name>
</gene>
<protein>
    <submittedName>
        <fullName evidence="3">Uncharacterized protein</fullName>
    </submittedName>
</protein>
<sequence length="238" mass="26199">MEVDLFRLNPRYALVAEIAVYIESKCALTWRFIDIAASFHGLSTLGFIFAVLVSALVAWLLSSSPPAVESTIPACQRIAWAGERREWELARRDLGIEIKKVDCKLSQAQSRKIEKACARIEEQIQVQEAVIREQKALYSLAREMVSIAKAYFADPNGHNPLLKNKAIDLGLDPNTPNRELMVHLFCNQVPQNTTPSSIPQEPGPNSTHLTAQSPIISNAHPLTSQPSKQSAATLSGAS</sequence>
<evidence type="ECO:0000256" key="2">
    <source>
        <dbReference type="SAM" id="Phobius"/>
    </source>
</evidence>
<evidence type="ECO:0000313" key="3">
    <source>
        <dbReference type="EMBL" id="KDQ07209.1"/>
    </source>
</evidence>
<evidence type="ECO:0000256" key="1">
    <source>
        <dbReference type="SAM" id="MobiDB-lite"/>
    </source>
</evidence>